<gene>
    <name evidence="2" type="ORF">C8D85_1340</name>
</gene>
<dbReference type="NCBIfam" id="TIGR04025">
    <property type="entry name" value="PPOX_FMN_DR2398"/>
    <property type="match status" value="1"/>
</dbReference>
<accession>A0A4R6X7A6</accession>
<evidence type="ECO:0000313" key="3">
    <source>
        <dbReference type="Proteomes" id="UP000295729"/>
    </source>
</evidence>
<dbReference type="OrthoDB" id="9796486at2"/>
<keyword evidence="3" id="KW-1185">Reference proteome</keyword>
<feature type="domain" description="Pyridoxamine 5'-phosphate oxidase N-terminal" evidence="1">
    <location>
        <begin position="34"/>
        <end position="150"/>
    </location>
</feature>
<organism evidence="2 3">
    <name type="scientific">Marinomonas communis</name>
    <dbReference type="NCBI Taxonomy" id="28254"/>
    <lineage>
        <taxon>Bacteria</taxon>
        <taxon>Pseudomonadati</taxon>
        <taxon>Pseudomonadota</taxon>
        <taxon>Gammaproteobacteria</taxon>
        <taxon>Oceanospirillales</taxon>
        <taxon>Oceanospirillaceae</taxon>
        <taxon>Marinomonas</taxon>
    </lineage>
</organism>
<reference evidence="2 3" key="1">
    <citation type="submission" date="2019-03" db="EMBL/GenBank/DDBJ databases">
        <title>Genomic Encyclopedia of Type Strains, Phase IV (KMG-IV): sequencing the most valuable type-strain genomes for metagenomic binning, comparative biology and taxonomic classification.</title>
        <authorList>
            <person name="Goeker M."/>
        </authorList>
    </citation>
    <scope>NUCLEOTIDE SEQUENCE [LARGE SCALE GENOMIC DNA]</scope>
    <source>
        <strain evidence="2 3">DSM 5604</strain>
    </source>
</reference>
<dbReference type="InterPro" id="IPR011576">
    <property type="entry name" value="Pyridox_Oxase_N"/>
</dbReference>
<dbReference type="EMBL" id="SNZA01000002">
    <property type="protein sequence ID" value="TDR13809.1"/>
    <property type="molecule type" value="Genomic_DNA"/>
</dbReference>
<dbReference type="InterPro" id="IPR024029">
    <property type="entry name" value="Pyridox_Oxase_FMN-dep"/>
</dbReference>
<dbReference type="AlphaFoldDB" id="A0A4R6X7A6"/>
<dbReference type="Pfam" id="PF01243">
    <property type="entry name" value="PNPOx_N"/>
    <property type="match status" value="1"/>
</dbReference>
<dbReference type="Gene3D" id="2.30.110.10">
    <property type="entry name" value="Electron Transport, Fmn-binding Protein, Chain A"/>
    <property type="match status" value="1"/>
</dbReference>
<dbReference type="RefSeq" id="WP_133560923.1">
    <property type="nucleotide sequence ID" value="NZ_SNZA01000002.1"/>
</dbReference>
<name>A0A4R6X7A6_9GAMM</name>
<sequence length="188" mass="21063">MSQITTLEQLQQFYKAPHPIVMKKAIQALEPHTITFIEHSRFALVSSRGAEGHLDVSPRGGQAGFIKVLDNQHLVFGDLPGNNRIDTLRNLLHTPEIGILFIIPGINEIVRLRGKATLHDDEELLDLCVESGKRPKIVVKVAVEELFFHCPKAMMVSDLWSPEQFTDRDILPSLGQIIKDQLGLDSLD</sequence>
<protein>
    <recommendedName>
        <fullName evidence="1">Pyridoxamine 5'-phosphate oxidase N-terminal domain-containing protein</fullName>
    </recommendedName>
</protein>
<dbReference type="PANTHER" id="PTHR42815">
    <property type="entry name" value="FAD-BINDING, PUTATIVE (AFU_ORTHOLOGUE AFUA_6G07600)-RELATED"/>
    <property type="match status" value="1"/>
</dbReference>
<comment type="caution">
    <text evidence="2">The sequence shown here is derived from an EMBL/GenBank/DDBJ whole genome shotgun (WGS) entry which is preliminary data.</text>
</comment>
<evidence type="ECO:0000259" key="1">
    <source>
        <dbReference type="Pfam" id="PF01243"/>
    </source>
</evidence>
<proteinExistence type="predicted"/>
<dbReference type="PANTHER" id="PTHR42815:SF2">
    <property type="entry name" value="FAD-BINDING, PUTATIVE (AFU_ORTHOLOGUE AFUA_6G07600)-RELATED"/>
    <property type="match status" value="1"/>
</dbReference>
<dbReference type="SUPFAM" id="SSF50475">
    <property type="entry name" value="FMN-binding split barrel"/>
    <property type="match status" value="1"/>
</dbReference>
<dbReference type="Proteomes" id="UP000295729">
    <property type="component" value="Unassembled WGS sequence"/>
</dbReference>
<dbReference type="InterPro" id="IPR012349">
    <property type="entry name" value="Split_barrel_FMN-bd"/>
</dbReference>
<evidence type="ECO:0000313" key="2">
    <source>
        <dbReference type="EMBL" id="TDR13809.1"/>
    </source>
</evidence>